<accession>A0ACC3MCX0</accession>
<keyword evidence="2" id="KW-1185">Reference proteome</keyword>
<dbReference type="Proteomes" id="UP001281147">
    <property type="component" value="Unassembled WGS sequence"/>
</dbReference>
<name>A0ACC3MCX0_9PEZI</name>
<dbReference type="EMBL" id="JAUTXU010000369">
    <property type="protein sequence ID" value="KAK3683104.1"/>
    <property type="molecule type" value="Genomic_DNA"/>
</dbReference>
<sequence>MALTGSEDDDLELAIAMSLREAANDDPAGGGKRTPLITPEHVESEMSPKSHTGFAGLDRKAMEEERLARQRARKRDRSISPPPLRDSRKVPKLEEKTVALPSGAKLTSFSTLVNEDQRGRKTEIANAATQRLKQPQPSTIVKQEVEDGEDIKATSSSQNILQYPRGVVKKTWAFGYERTSDDVKLEEVLEPRTLKTAVLSAFQWNTDWVLGKLKIPPNGGNTKCVFIMQAEGDALRQQMMRETEGMRSFLRLCLPPMGGQIHCMHSKLMLLFHPAKLRVAIPTANLLDFDWGETGVMENSVFMIDLPRLPEGGKQEARASTPFCREMLHYLEKQGLDEDIRSGVLNFDFSATDGMVFVHTAGGVSFGEDAERTGLPGLARAVRQLGLPTNEDLQIDFAASSIGSLNDDQLRSLHAAAKGEDLIAKAKGAASTAKTDFFKPSATKLPSEGTNIRDKIRIYFPTKDTVRSSKAGAAGTICLSRRWWEEMRFPRVCFRDYRSVRTGLLSHNKILYARGKQTTHDDGVKDVAWAYVGSANMSESAWGKLVYDKKAKAWKVNCRNWECGVLLPVPAERIEKQTLRPTVKPLKKEKIDGEDSETESDDESAQSDGPIGMEVFDDTVLPPFELPGRIIIMEALILGAVEYLAGDTPEEKAEMKKRKEREAEERVDAMLAEERKERKKREAEDEADRLQGRDRKAERQEYQRYLDECDRGGKRANVF</sequence>
<comment type="caution">
    <text evidence="1">The sequence shown here is derived from an EMBL/GenBank/DDBJ whole genome shotgun (WGS) entry which is preliminary data.</text>
</comment>
<organism evidence="1 2">
    <name type="scientific">Vermiconidia calcicola</name>
    <dbReference type="NCBI Taxonomy" id="1690605"/>
    <lineage>
        <taxon>Eukaryota</taxon>
        <taxon>Fungi</taxon>
        <taxon>Dikarya</taxon>
        <taxon>Ascomycota</taxon>
        <taxon>Pezizomycotina</taxon>
        <taxon>Dothideomycetes</taxon>
        <taxon>Dothideomycetidae</taxon>
        <taxon>Mycosphaerellales</taxon>
        <taxon>Extremaceae</taxon>
        <taxon>Vermiconidia</taxon>
    </lineage>
</organism>
<evidence type="ECO:0000313" key="1">
    <source>
        <dbReference type="EMBL" id="KAK3683104.1"/>
    </source>
</evidence>
<protein>
    <submittedName>
        <fullName evidence="1">Uncharacterized protein</fullName>
    </submittedName>
</protein>
<proteinExistence type="predicted"/>
<gene>
    <name evidence="1" type="ORF">LTR37_020565</name>
</gene>
<reference evidence="1" key="1">
    <citation type="submission" date="2023-07" db="EMBL/GenBank/DDBJ databases">
        <title>Black Yeasts Isolated from many extreme environments.</title>
        <authorList>
            <person name="Coleine C."/>
            <person name="Stajich J.E."/>
            <person name="Selbmann L."/>
        </authorList>
    </citation>
    <scope>NUCLEOTIDE SEQUENCE</scope>
    <source>
        <strain evidence="1">CCFEE 5714</strain>
    </source>
</reference>
<evidence type="ECO:0000313" key="2">
    <source>
        <dbReference type="Proteomes" id="UP001281147"/>
    </source>
</evidence>